<dbReference type="Proteomes" id="UP000032142">
    <property type="component" value="Unassembled WGS sequence"/>
</dbReference>
<accession>A0A0B0MZ06</accession>
<dbReference type="AlphaFoldDB" id="A0A0B0MZ06"/>
<organism evidence="1 2">
    <name type="scientific">Gossypium arboreum</name>
    <name type="common">Tree cotton</name>
    <name type="synonym">Gossypium nanking</name>
    <dbReference type="NCBI Taxonomy" id="29729"/>
    <lineage>
        <taxon>Eukaryota</taxon>
        <taxon>Viridiplantae</taxon>
        <taxon>Streptophyta</taxon>
        <taxon>Embryophyta</taxon>
        <taxon>Tracheophyta</taxon>
        <taxon>Spermatophyta</taxon>
        <taxon>Magnoliopsida</taxon>
        <taxon>eudicotyledons</taxon>
        <taxon>Gunneridae</taxon>
        <taxon>Pentapetalae</taxon>
        <taxon>rosids</taxon>
        <taxon>malvids</taxon>
        <taxon>Malvales</taxon>
        <taxon>Malvaceae</taxon>
        <taxon>Malvoideae</taxon>
        <taxon>Gossypium</taxon>
    </lineage>
</organism>
<gene>
    <name evidence="1" type="ORF">F383_28514</name>
</gene>
<name>A0A0B0MZ06_GOSAR</name>
<keyword evidence="2" id="KW-1185">Reference proteome</keyword>
<evidence type="ECO:0000313" key="1">
    <source>
        <dbReference type="EMBL" id="KHG04734.1"/>
    </source>
</evidence>
<protein>
    <submittedName>
        <fullName evidence="1">Folylpolyglutamate synthase</fullName>
    </submittedName>
</protein>
<evidence type="ECO:0000313" key="2">
    <source>
        <dbReference type="Proteomes" id="UP000032142"/>
    </source>
</evidence>
<reference evidence="2" key="1">
    <citation type="submission" date="2014-09" db="EMBL/GenBank/DDBJ databases">
        <authorList>
            <person name="Mudge J."/>
            <person name="Ramaraj T."/>
            <person name="Lindquist I.E."/>
            <person name="Bharti A.K."/>
            <person name="Sundararajan A."/>
            <person name="Cameron C.T."/>
            <person name="Woodward J.E."/>
            <person name="May G.D."/>
            <person name="Brubaker C."/>
            <person name="Broadhvest J."/>
            <person name="Wilkins T.A."/>
        </authorList>
    </citation>
    <scope>NUCLEOTIDE SEQUENCE</scope>
    <source>
        <strain evidence="2">cv. AKA8401</strain>
    </source>
</reference>
<sequence>MEGIPGDCNYWNSHLTGRTWYFDGLADLLEQM</sequence>
<proteinExistence type="predicted"/>
<dbReference type="EMBL" id="JRRC01417457">
    <property type="protein sequence ID" value="KHG04734.1"/>
    <property type="molecule type" value="Genomic_DNA"/>
</dbReference>
<comment type="caution">
    <text evidence="1">The sequence shown here is derived from an EMBL/GenBank/DDBJ whole genome shotgun (WGS) entry which is preliminary data.</text>
</comment>